<dbReference type="EMBL" id="ML179284">
    <property type="protein sequence ID" value="THU92248.1"/>
    <property type="molecule type" value="Genomic_DNA"/>
</dbReference>
<gene>
    <name evidence="2" type="ORF">K435DRAFT_780301</name>
</gene>
<feature type="compositionally biased region" description="Basic and acidic residues" evidence="1">
    <location>
        <begin position="39"/>
        <end position="56"/>
    </location>
</feature>
<evidence type="ECO:0000256" key="1">
    <source>
        <dbReference type="SAM" id="MobiDB-lite"/>
    </source>
</evidence>
<reference evidence="2 3" key="1">
    <citation type="journal article" date="2019" name="Nat. Ecol. Evol.">
        <title>Megaphylogeny resolves global patterns of mushroom evolution.</title>
        <authorList>
            <person name="Varga T."/>
            <person name="Krizsan K."/>
            <person name="Foldi C."/>
            <person name="Dima B."/>
            <person name="Sanchez-Garcia M."/>
            <person name="Sanchez-Ramirez S."/>
            <person name="Szollosi G.J."/>
            <person name="Szarkandi J.G."/>
            <person name="Papp V."/>
            <person name="Albert L."/>
            <person name="Andreopoulos W."/>
            <person name="Angelini C."/>
            <person name="Antonin V."/>
            <person name="Barry K.W."/>
            <person name="Bougher N.L."/>
            <person name="Buchanan P."/>
            <person name="Buyck B."/>
            <person name="Bense V."/>
            <person name="Catcheside P."/>
            <person name="Chovatia M."/>
            <person name="Cooper J."/>
            <person name="Damon W."/>
            <person name="Desjardin D."/>
            <person name="Finy P."/>
            <person name="Geml J."/>
            <person name="Haridas S."/>
            <person name="Hughes K."/>
            <person name="Justo A."/>
            <person name="Karasinski D."/>
            <person name="Kautmanova I."/>
            <person name="Kiss B."/>
            <person name="Kocsube S."/>
            <person name="Kotiranta H."/>
            <person name="LaButti K.M."/>
            <person name="Lechner B.E."/>
            <person name="Liimatainen K."/>
            <person name="Lipzen A."/>
            <person name="Lukacs Z."/>
            <person name="Mihaltcheva S."/>
            <person name="Morgado L.N."/>
            <person name="Niskanen T."/>
            <person name="Noordeloos M.E."/>
            <person name="Ohm R.A."/>
            <person name="Ortiz-Santana B."/>
            <person name="Ovrebo C."/>
            <person name="Racz N."/>
            <person name="Riley R."/>
            <person name="Savchenko A."/>
            <person name="Shiryaev A."/>
            <person name="Soop K."/>
            <person name="Spirin V."/>
            <person name="Szebenyi C."/>
            <person name="Tomsovsky M."/>
            <person name="Tulloss R.E."/>
            <person name="Uehling J."/>
            <person name="Grigoriev I.V."/>
            <person name="Vagvolgyi C."/>
            <person name="Papp T."/>
            <person name="Martin F.M."/>
            <person name="Miettinen O."/>
            <person name="Hibbett D.S."/>
            <person name="Nagy L.G."/>
        </authorList>
    </citation>
    <scope>NUCLEOTIDE SEQUENCE [LARGE SCALE GENOMIC DNA]</scope>
    <source>
        <strain evidence="2 3">CBS 962.96</strain>
    </source>
</reference>
<feature type="compositionally biased region" description="Basic and acidic residues" evidence="1">
    <location>
        <begin position="82"/>
        <end position="91"/>
    </location>
</feature>
<sequence>MKCSFIIKTRRKINNDVPPNIKQLEHISFKHRILKRPIKALEESEESRKSRPERNGRGTLKTKYMDERGGDGPKKRTKKTQRKVEKGKENRAYYPSTSEEQNGGEHSTMDWLSRF</sequence>
<feature type="compositionally biased region" description="Basic and acidic residues" evidence="1">
    <location>
        <begin position="63"/>
        <end position="74"/>
    </location>
</feature>
<accession>A0A4S8LTH1</accession>
<dbReference type="AlphaFoldDB" id="A0A4S8LTH1"/>
<keyword evidence="3" id="KW-1185">Reference proteome</keyword>
<feature type="compositionally biased region" description="Polar residues" evidence="1">
    <location>
        <begin position="95"/>
        <end position="105"/>
    </location>
</feature>
<protein>
    <submittedName>
        <fullName evidence="2">Uncharacterized protein</fullName>
    </submittedName>
</protein>
<evidence type="ECO:0000313" key="2">
    <source>
        <dbReference type="EMBL" id="THU92248.1"/>
    </source>
</evidence>
<dbReference type="Proteomes" id="UP000297245">
    <property type="component" value="Unassembled WGS sequence"/>
</dbReference>
<evidence type="ECO:0000313" key="3">
    <source>
        <dbReference type="Proteomes" id="UP000297245"/>
    </source>
</evidence>
<name>A0A4S8LTH1_DENBC</name>
<proteinExistence type="predicted"/>
<organism evidence="2 3">
    <name type="scientific">Dendrothele bispora (strain CBS 962.96)</name>
    <dbReference type="NCBI Taxonomy" id="1314807"/>
    <lineage>
        <taxon>Eukaryota</taxon>
        <taxon>Fungi</taxon>
        <taxon>Dikarya</taxon>
        <taxon>Basidiomycota</taxon>
        <taxon>Agaricomycotina</taxon>
        <taxon>Agaricomycetes</taxon>
        <taxon>Agaricomycetidae</taxon>
        <taxon>Agaricales</taxon>
        <taxon>Agaricales incertae sedis</taxon>
        <taxon>Dendrothele</taxon>
    </lineage>
</organism>
<feature type="region of interest" description="Disordered" evidence="1">
    <location>
        <begin position="39"/>
        <end position="115"/>
    </location>
</feature>